<proteinExistence type="predicted"/>
<name>A0ACB7XUU2_9ERIC</name>
<reference evidence="1 2" key="1">
    <citation type="journal article" date="2021" name="Hortic Res">
        <title>High-quality reference genome and annotation aids understanding of berry development for evergreen blueberry (Vaccinium darrowii).</title>
        <authorList>
            <person name="Yu J."/>
            <person name="Hulse-Kemp A.M."/>
            <person name="Babiker E."/>
            <person name="Staton M."/>
        </authorList>
    </citation>
    <scope>NUCLEOTIDE SEQUENCE [LARGE SCALE GENOMIC DNA]</scope>
    <source>
        <strain evidence="2">cv. NJ 8807/NJ 8810</strain>
        <tissue evidence="1">Young leaf</tissue>
    </source>
</reference>
<dbReference type="Proteomes" id="UP000828048">
    <property type="component" value="Chromosome 1"/>
</dbReference>
<keyword evidence="2" id="KW-1185">Reference proteome</keyword>
<gene>
    <name evidence="1" type="ORF">Vadar_029283</name>
</gene>
<protein>
    <submittedName>
        <fullName evidence="1">Uncharacterized protein</fullName>
    </submittedName>
</protein>
<dbReference type="EMBL" id="CM037151">
    <property type="protein sequence ID" value="KAH7844553.1"/>
    <property type="molecule type" value="Genomic_DNA"/>
</dbReference>
<evidence type="ECO:0000313" key="1">
    <source>
        <dbReference type="EMBL" id="KAH7844553.1"/>
    </source>
</evidence>
<comment type="caution">
    <text evidence="1">The sequence shown here is derived from an EMBL/GenBank/DDBJ whole genome shotgun (WGS) entry which is preliminary data.</text>
</comment>
<sequence>MWNHLRKCGAPRGHRPNEREVPVGGLKGIMGRPKEDIERHSQTMSLAATLIATLTFAAALTMPGGYDDLGGATSLKKAALMIFIFSDTLAMCCSITVVSLLWRAMTVREGLKIVLNNESVKLLRIALYATLVAYMSGVFALIAPKTVQLRLRVFRITISECTTETRNQWFSLHISKVQGQRTKKDHPNMSMFQGKSYANAVKGEFEANGLVKENVLTLRMQAEETDWLLSSAVAKSHSDVAVDDLIDHQG</sequence>
<evidence type="ECO:0000313" key="2">
    <source>
        <dbReference type="Proteomes" id="UP000828048"/>
    </source>
</evidence>
<accession>A0ACB7XUU2</accession>
<organism evidence="1 2">
    <name type="scientific">Vaccinium darrowii</name>
    <dbReference type="NCBI Taxonomy" id="229202"/>
    <lineage>
        <taxon>Eukaryota</taxon>
        <taxon>Viridiplantae</taxon>
        <taxon>Streptophyta</taxon>
        <taxon>Embryophyta</taxon>
        <taxon>Tracheophyta</taxon>
        <taxon>Spermatophyta</taxon>
        <taxon>Magnoliopsida</taxon>
        <taxon>eudicotyledons</taxon>
        <taxon>Gunneridae</taxon>
        <taxon>Pentapetalae</taxon>
        <taxon>asterids</taxon>
        <taxon>Ericales</taxon>
        <taxon>Ericaceae</taxon>
        <taxon>Vaccinioideae</taxon>
        <taxon>Vaccinieae</taxon>
        <taxon>Vaccinium</taxon>
    </lineage>
</organism>